<proteinExistence type="predicted"/>
<dbReference type="EMBL" id="GBRD01014040">
    <property type="protein sequence ID" value="JAG51786.1"/>
    <property type="molecule type" value="Transcribed_RNA"/>
</dbReference>
<evidence type="ECO:0000256" key="1">
    <source>
        <dbReference type="ARBA" id="ARBA00022553"/>
    </source>
</evidence>
<organism evidence="5">
    <name type="scientific">Lygus hesperus</name>
    <name type="common">Western plant bug</name>
    <dbReference type="NCBI Taxonomy" id="30085"/>
    <lineage>
        <taxon>Eukaryota</taxon>
        <taxon>Metazoa</taxon>
        <taxon>Ecdysozoa</taxon>
        <taxon>Arthropoda</taxon>
        <taxon>Hexapoda</taxon>
        <taxon>Insecta</taxon>
        <taxon>Pterygota</taxon>
        <taxon>Neoptera</taxon>
        <taxon>Paraneoptera</taxon>
        <taxon>Hemiptera</taxon>
        <taxon>Heteroptera</taxon>
        <taxon>Panheteroptera</taxon>
        <taxon>Cimicomorpha</taxon>
        <taxon>Miridae</taxon>
        <taxon>Mirini</taxon>
        <taxon>Lygus</taxon>
    </lineage>
</organism>
<reference evidence="7" key="4">
    <citation type="journal article" date="2016" name="Gigascience">
        <title>De novo construction of an expanded transcriptome assembly for the western tarnished plant bug, Lygus hesperus.</title>
        <authorList>
            <person name="Tassone E.E."/>
            <person name="Geib S.M."/>
            <person name="Hall B."/>
            <person name="Fabrick J.A."/>
            <person name="Brent C.S."/>
            <person name="Hull J.J."/>
        </authorList>
    </citation>
    <scope>NUCLEOTIDE SEQUENCE</scope>
</reference>
<evidence type="ECO:0000313" key="8">
    <source>
        <dbReference type="EMBL" id="JAQ04018.1"/>
    </source>
</evidence>
<dbReference type="FunFam" id="1.10.287.110:FF:000035">
    <property type="entry name" value="DnaJ homolog subfamily C member 9"/>
    <property type="match status" value="1"/>
</dbReference>
<reference evidence="5" key="2">
    <citation type="submission" date="2014-07" db="EMBL/GenBank/DDBJ databases">
        <authorList>
            <person name="Hull J."/>
        </authorList>
    </citation>
    <scope>NUCLEOTIDE SEQUENCE</scope>
</reference>
<dbReference type="EMBL" id="GDHC01014611">
    <property type="protein sequence ID" value="JAQ04018.1"/>
    <property type="molecule type" value="Transcribed_RNA"/>
</dbReference>
<evidence type="ECO:0000313" key="5">
    <source>
        <dbReference type="EMBL" id="JAG42879.1"/>
    </source>
</evidence>
<dbReference type="GO" id="GO:0005737">
    <property type="term" value="C:cytoplasm"/>
    <property type="evidence" value="ECO:0007669"/>
    <property type="project" value="TreeGrafter"/>
</dbReference>
<dbReference type="InterPro" id="IPR056453">
    <property type="entry name" value="HTH_DNAJC9"/>
</dbReference>
<dbReference type="PROSITE" id="PS00636">
    <property type="entry name" value="DNAJ_1"/>
    <property type="match status" value="1"/>
</dbReference>
<feature type="coiled-coil region" evidence="2">
    <location>
        <begin position="191"/>
        <end position="218"/>
    </location>
</feature>
<evidence type="ECO:0000256" key="3">
    <source>
        <dbReference type="SAM" id="MobiDB-lite"/>
    </source>
</evidence>
<dbReference type="GO" id="GO:0005634">
    <property type="term" value="C:nucleus"/>
    <property type="evidence" value="ECO:0007669"/>
    <property type="project" value="TreeGrafter"/>
</dbReference>
<dbReference type="EMBL" id="GDHC01016629">
    <property type="protein sequence ID" value="JAQ02000.1"/>
    <property type="molecule type" value="Transcribed_RNA"/>
</dbReference>
<evidence type="ECO:0000313" key="6">
    <source>
        <dbReference type="EMBL" id="JAG51786.1"/>
    </source>
</evidence>
<dbReference type="SUPFAM" id="SSF46565">
    <property type="entry name" value="Chaperone J-domain"/>
    <property type="match status" value="1"/>
</dbReference>
<dbReference type="PANTHER" id="PTHR44144:SF1">
    <property type="entry name" value="DNAJ HOMOLOG SUBFAMILY C MEMBER 9"/>
    <property type="match status" value="1"/>
</dbReference>
<evidence type="ECO:0000259" key="4">
    <source>
        <dbReference type="PROSITE" id="PS50076"/>
    </source>
</evidence>
<evidence type="ECO:0000256" key="2">
    <source>
        <dbReference type="SAM" id="Coils"/>
    </source>
</evidence>
<dbReference type="Gene3D" id="1.10.287.110">
    <property type="entry name" value="DnaJ domain"/>
    <property type="match status" value="1"/>
</dbReference>
<dbReference type="EMBL" id="GBHO01000725">
    <property type="protein sequence ID" value="JAG42879.1"/>
    <property type="molecule type" value="Transcribed_RNA"/>
</dbReference>
<gene>
    <name evidence="8" type="primary">Dnajc9_0</name>
    <name evidence="7" type="synonym">Dnajc9_1</name>
    <name evidence="5" type="ORF">CM83_50835</name>
    <name evidence="7" type="ORF">g.44325</name>
    <name evidence="8" type="ORF">g.44326</name>
</gene>
<feature type="region of interest" description="Disordered" evidence="3">
    <location>
        <begin position="245"/>
        <end position="265"/>
    </location>
</feature>
<dbReference type="PANTHER" id="PTHR44144">
    <property type="entry name" value="DNAJ HOMOLOG SUBFAMILY C MEMBER 9"/>
    <property type="match status" value="1"/>
</dbReference>
<keyword evidence="2" id="KW-0175">Coiled coil</keyword>
<dbReference type="Pfam" id="PF00226">
    <property type="entry name" value="DnaJ"/>
    <property type="match status" value="1"/>
</dbReference>
<feature type="domain" description="J" evidence="4">
    <location>
        <begin position="16"/>
        <end position="83"/>
    </location>
</feature>
<feature type="compositionally biased region" description="Basic residues" evidence="3">
    <location>
        <begin position="256"/>
        <end position="265"/>
    </location>
</feature>
<dbReference type="CDD" id="cd06257">
    <property type="entry name" value="DnaJ"/>
    <property type="match status" value="1"/>
</dbReference>
<dbReference type="PRINTS" id="PR00625">
    <property type="entry name" value="JDOMAIN"/>
</dbReference>
<dbReference type="Pfam" id="PF23302">
    <property type="entry name" value="HTH_DNAJC9"/>
    <property type="match status" value="1"/>
</dbReference>
<dbReference type="InterPro" id="IPR001623">
    <property type="entry name" value="DnaJ_domain"/>
</dbReference>
<evidence type="ECO:0000313" key="7">
    <source>
        <dbReference type="EMBL" id="JAQ02000.1"/>
    </source>
</evidence>
<dbReference type="SMART" id="SM00271">
    <property type="entry name" value="DnaJ"/>
    <property type="match status" value="1"/>
</dbReference>
<dbReference type="GO" id="GO:0031072">
    <property type="term" value="F:heat shock protein binding"/>
    <property type="evidence" value="ECO:0007669"/>
    <property type="project" value="TreeGrafter"/>
</dbReference>
<protein>
    <submittedName>
        <fullName evidence="7">DnaJ subfamily C member 9</fullName>
    </submittedName>
</protein>
<dbReference type="PROSITE" id="PS50076">
    <property type="entry name" value="DNAJ_2"/>
    <property type="match status" value="1"/>
</dbReference>
<accession>A0A0A9ZEL6</accession>
<dbReference type="InterPro" id="IPR052594">
    <property type="entry name" value="J_domain-containing_protein"/>
</dbReference>
<reference evidence="6" key="3">
    <citation type="submission" date="2014-09" db="EMBL/GenBank/DDBJ databases">
        <authorList>
            <person name="Magalhaes I.L.F."/>
            <person name="Oliveira U."/>
            <person name="Santos F.R."/>
            <person name="Vidigal T.H.D.A."/>
            <person name="Brescovit A.D."/>
            <person name="Santos A.J."/>
        </authorList>
    </citation>
    <scope>NUCLEOTIDE SEQUENCE</scope>
</reference>
<dbReference type="InterPro" id="IPR018253">
    <property type="entry name" value="DnaJ_domain_CS"/>
</dbReference>
<dbReference type="InterPro" id="IPR036869">
    <property type="entry name" value="J_dom_sf"/>
</dbReference>
<dbReference type="AlphaFoldDB" id="A0A0A9ZEL6"/>
<keyword evidence="1" id="KW-0597">Phosphoprotein</keyword>
<name>A0A0A9ZEL6_LYGHE</name>
<reference evidence="5" key="1">
    <citation type="journal article" date="2014" name="PLoS ONE">
        <title>Transcriptome-Based Identification of ABC Transporters in the Western Tarnished Plant Bug Lygus hesperus.</title>
        <authorList>
            <person name="Hull J.J."/>
            <person name="Chaney K."/>
            <person name="Geib S.M."/>
            <person name="Fabrick J.A."/>
            <person name="Brent C.S."/>
            <person name="Walsh D."/>
            <person name="Lavine L.C."/>
        </authorList>
    </citation>
    <scope>NUCLEOTIDE SEQUENCE</scope>
</reference>
<sequence>MPGFLDACNKYFGSENLYEVLSLEKTATPDEIKKAYRKLSLKVHPDRVGDDEKEEATEKFKILSKIHATLSDKDKRSAYDDTGCVEDDDSLNKDWTEYWRLLFKKITDDDIRNYEAKYKGGDEEKTDLVKAYQKFDGDIDMILDHVPFSHPEDIPRFQEILRPMIEREEIPRHNRFLNDSPRKEAARKRKYELEAKRVQKIEKENQKKQKQKQTVDMDVDVEASALNAIMLRKKEREAEFNGFLANLEAKYSNPKKSSKTRTKRK</sequence>